<evidence type="ECO:0000259" key="3">
    <source>
        <dbReference type="Pfam" id="PF20434"/>
    </source>
</evidence>
<evidence type="ECO:0000313" key="5">
    <source>
        <dbReference type="Proteomes" id="UP000515977"/>
    </source>
</evidence>
<dbReference type="EMBL" id="CP060711">
    <property type="protein sequence ID" value="QNN46167.1"/>
    <property type="molecule type" value="Genomic_DNA"/>
</dbReference>
<feature type="domain" description="BD-FAE-like" evidence="3">
    <location>
        <begin position="72"/>
        <end position="177"/>
    </location>
</feature>
<dbReference type="Pfam" id="PF20434">
    <property type="entry name" value="BD-FAE"/>
    <property type="match status" value="1"/>
</dbReference>
<dbReference type="InterPro" id="IPR050300">
    <property type="entry name" value="GDXG_lipolytic_enzyme"/>
</dbReference>
<evidence type="ECO:0000256" key="1">
    <source>
        <dbReference type="ARBA" id="ARBA00022801"/>
    </source>
</evidence>
<accession>A0A7G9QS42</accession>
<dbReference type="Gene3D" id="3.40.50.1820">
    <property type="entry name" value="alpha/beta hydrolase"/>
    <property type="match status" value="1"/>
</dbReference>
<dbReference type="PANTHER" id="PTHR48081">
    <property type="entry name" value="AB HYDROLASE SUPERFAMILY PROTEIN C4A8.06C"/>
    <property type="match status" value="1"/>
</dbReference>
<feature type="signal peptide" evidence="2">
    <location>
        <begin position="1"/>
        <end position="19"/>
    </location>
</feature>
<keyword evidence="2" id="KW-0732">Signal</keyword>
<keyword evidence="5" id="KW-1185">Reference proteome</keyword>
<reference evidence="4 5" key="1">
    <citation type="submission" date="2020-08" db="EMBL/GenBank/DDBJ databases">
        <title>Genome sequence of Thermomonas brevis KACC 16975T.</title>
        <authorList>
            <person name="Hyun D.-W."/>
            <person name="Bae J.-W."/>
        </authorList>
    </citation>
    <scope>NUCLEOTIDE SEQUENCE [LARGE SCALE GENOMIC DNA]</scope>
    <source>
        <strain evidence="4 5">KACC 16975</strain>
    </source>
</reference>
<keyword evidence="1 4" id="KW-0378">Hydrolase</keyword>
<evidence type="ECO:0000313" key="4">
    <source>
        <dbReference type="EMBL" id="QNN46167.1"/>
    </source>
</evidence>
<feature type="chain" id="PRO_5028916786" evidence="2">
    <location>
        <begin position="20"/>
        <end position="315"/>
    </location>
</feature>
<dbReference type="RefSeq" id="WP_187569929.1">
    <property type="nucleotide sequence ID" value="NZ_CP060711.1"/>
</dbReference>
<dbReference type="InterPro" id="IPR049492">
    <property type="entry name" value="BD-FAE-like_dom"/>
</dbReference>
<protein>
    <submittedName>
        <fullName evidence="4">Alpha/beta hydrolase</fullName>
    </submittedName>
</protein>
<dbReference type="GO" id="GO:0016787">
    <property type="term" value="F:hydrolase activity"/>
    <property type="evidence" value="ECO:0007669"/>
    <property type="project" value="UniProtKB-KW"/>
</dbReference>
<name>A0A7G9QS42_9GAMM</name>
<dbReference type="InterPro" id="IPR029058">
    <property type="entry name" value="AB_hydrolase_fold"/>
</dbReference>
<dbReference type="Proteomes" id="UP000515977">
    <property type="component" value="Chromosome"/>
</dbReference>
<proteinExistence type="predicted"/>
<gene>
    <name evidence="4" type="ORF">H9L17_13445</name>
</gene>
<dbReference type="AlphaFoldDB" id="A0A7G9QS42"/>
<dbReference type="KEGG" id="tbv:H9L17_13445"/>
<dbReference type="SUPFAM" id="SSF53474">
    <property type="entry name" value="alpha/beta-Hydrolases"/>
    <property type="match status" value="1"/>
</dbReference>
<evidence type="ECO:0000256" key="2">
    <source>
        <dbReference type="SAM" id="SignalP"/>
    </source>
</evidence>
<organism evidence="4 5">
    <name type="scientific">Thermomonas brevis</name>
    <dbReference type="NCBI Taxonomy" id="215691"/>
    <lineage>
        <taxon>Bacteria</taxon>
        <taxon>Pseudomonadati</taxon>
        <taxon>Pseudomonadota</taxon>
        <taxon>Gammaproteobacteria</taxon>
        <taxon>Lysobacterales</taxon>
        <taxon>Lysobacteraceae</taxon>
        <taxon>Thermomonas</taxon>
    </lineage>
</organism>
<sequence>MRNATAIAPLLALCLLATAATPAPAQQRLRERIAQRMEQRRGHDAPAASALPAGTRVERDIAYGPDPKQRYDVYLPARARPDTPILFMVHGGGWRNGDKRMRNVVGNKAAYWLERGFVFVSVDYRLEPEADPLRQARDVAAALASMQRRARQWNADPAKTILMGHSAGAHLVALLGSDPDGLLRQAGARRPLGVVSLDSGALDVPALMGQPRLPQLYRDAFGSDPAYWRSASPQQQLSRNGLPMLLVCSSTRRVPTSPCDEARKFARRAGALSVPMQVMPEPLEHGEINDRLGLPSAYTRAVSDWIDRALMQVRR</sequence>
<dbReference type="PANTHER" id="PTHR48081:SF33">
    <property type="entry name" value="KYNURENINE FORMAMIDASE"/>
    <property type="match status" value="1"/>
</dbReference>